<dbReference type="PROSITE" id="PS50885">
    <property type="entry name" value="HAMP"/>
    <property type="match status" value="1"/>
</dbReference>
<keyword evidence="8 12" id="KW-0418">Kinase</keyword>
<dbReference type="Pfam" id="PF02518">
    <property type="entry name" value="HATPase_c"/>
    <property type="match status" value="1"/>
</dbReference>
<dbReference type="Gene3D" id="3.30.565.10">
    <property type="entry name" value="Histidine kinase-like ATPase, C-terminal domain"/>
    <property type="match status" value="1"/>
</dbReference>
<dbReference type="InterPro" id="IPR003661">
    <property type="entry name" value="HisK_dim/P_dom"/>
</dbReference>
<proteinExistence type="predicted"/>
<dbReference type="CDD" id="cd00082">
    <property type="entry name" value="HisKA"/>
    <property type="match status" value="1"/>
</dbReference>
<dbReference type="GO" id="GO:0005886">
    <property type="term" value="C:plasma membrane"/>
    <property type="evidence" value="ECO:0007669"/>
    <property type="project" value="UniProtKB-SubCell"/>
</dbReference>
<reference evidence="12 13" key="1">
    <citation type="submission" date="2019-09" db="EMBL/GenBank/DDBJ databases">
        <authorList>
            <person name="Dittami M. S."/>
        </authorList>
    </citation>
    <scope>NUCLEOTIDE SEQUENCE [LARGE SCALE GENOMIC DNA]</scope>
    <source>
        <strain evidence="12">SPHINGO391</strain>
    </source>
</reference>
<evidence type="ECO:0000259" key="10">
    <source>
        <dbReference type="PROSITE" id="PS50109"/>
    </source>
</evidence>
<keyword evidence="7" id="KW-0547">Nucleotide-binding</keyword>
<dbReference type="PANTHER" id="PTHR44936">
    <property type="entry name" value="SENSOR PROTEIN CREC"/>
    <property type="match status" value="1"/>
</dbReference>
<accession>A0A5E7ZF11</accession>
<evidence type="ECO:0000259" key="11">
    <source>
        <dbReference type="PROSITE" id="PS50885"/>
    </source>
</evidence>
<dbReference type="PROSITE" id="PS50109">
    <property type="entry name" value="HIS_KIN"/>
    <property type="match status" value="1"/>
</dbReference>
<dbReference type="InterPro" id="IPR036097">
    <property type="entry name" value="HisK_dim/P_sf"/>
</dbReference>
<keyword evidence="4" id="KW-1003">Cell membrane</keyword>
<dbReference type="EC" id="2.7.13.3" evidence="3"/>
<dbReference type="Pfam" id="PF00512">
    <property type="entry name" value="HisKA"/>
    <property type="match status" value="1"/>
</dbReference>
<dbReference type="SMART" id="SM00304">
    <property type="entry name" value="HAMP"/>
    <property type="match status" value="1"/>
</dbReference>
<dbReference type="PRINTS" id="PR00344">
    <property type="entry name" value="BCTRLSENSOR"/>
</dbReference>
<evidence type="ECO:0000256" key="6">
    <source>
        <dbReference type="ARBA" id="ARBA00022679"/>
    </source>
</evidence>
<dbReference type="Gene3D" id="1.10.287.130">
    <property type="match status" value="1"/>
</dbReference>
<dbReference type="PANTHER" id="PTHR44936:SF10">
    <property type="entry name" value="SENSOR PROTEIN RSTB"/>
    <property type="match status" value="1"/>
</dbReference>
<dbReference type="InterPro" id="IPR003660">
    <property type="entry name" value="HAMP_dom"/>
</dbReference>
<evidence type="ECO:0000256" key="5">
    <source>
        <dbReference type="ARBA" id="ARBA00022553"/>
    </source>
</evidence>
<gene>
    <name evidence="12" type="ORF">SPHINGO391_450119</name>
</gene>
<dbReference type="InterPro" id="IPR050980">
    <property type="entry name" value="2C_sensor_his_kinase"/>
</dbReference>
<dbReference type="SUPFAM" id="SSF55874">
    <property type="entry name" value="ATPase domain of HSP90 chaperone/DNA topoisomerase II/histidine kinase"/>
    <property type="match status" value="1"/>
</dbReference>
<evidence type="ECO:0000313" key="13">
    <source>
        <dbReference type="Proteomes" id="UP000326857"/>
    </source>
</evidence>
<evidence type="ECO:0000256" key="3">
    <source>
        <dbReference type="ARBA" id="ARBA00012438"/>
    </source>
</evidence>
<keyword evidence="6" id="KW-0808">Transferase</keyword>
<evidence type="ECO:0000256" key="4">
    <source>
        <dbReference type="ARBA" id="ARBA00022475"/>
    </source>
</evidence>
<dbReference type="SUPFAM" id="SSF47384">
    <property type="entry name" value="Homodimeric domain of signal transducing histidine kinase"/>
    <property type="match status" value="1"/>
</dbReference>
<dbReference type="Gene3D" id="6.10.340.10">
    <property type="match status" value="1"/>
</dbReference>
<dbReference type="AlphaFoldDB" id="A0A5E7ZF11"/>
<dbReference type="EMBL" id="CABVLI010000040">
    <property type="protein sequence ID" value="VVT17569.1"/>
    <property type="molecule type" value="Genomic_DNA"/>
</dbReference>
<dbReference type="InterPro" id="IPR005467">
    <property type="entry name" value="His_kinase_dom"/>
</dbReference>
<dbReference type="SMART" id="SM00388">
    <property type="entry name" value="HisKA"/>
    <property type="match status" value="1"/>
</dbReference>
<evidence type="ECO:0000256" key="7">
    <source>
        <dbReference type="ARBA" id="ARBA00022741"/>
    </source>
</evidence>
<dbReference type="SMART" id="SM00387">
    <property type="entry name" value="HATPase_c"/>
    <property type="match status" value="1"/>
</dbReference>
<evidence type="ECO:0000256" key="9">
    <source>
        <dbReference type="ARBA" id="ARBA00022840"/>
    </source>
</evidence>
<dbReference type="InterPro" id="IPR004358">
    <property type="entry name" value="Sig_transdc_His_kin-like_C"/>
</dbReference>
<dbReference type="Proteomes" id="UP000326857">
    <property type="component" value="Unassembled WGS sequence"/>
</dbReference>
<dbReference type="InterPro" id="IPR036890">
    <property type="entry name" value="HATPase_C_sf"/>
</dbReference>
<name>A0A5E7ZF11_9SPHN</name>
<evidence type="ECO:0000256" key="2">
    <source>
        <dbReference type="ARBA" id="ARBA00004651"/>
    </source>
</evidence>
<feature type="domain" description="HAMP" evidence="11">
    <location>
        <begin position="265"/>
        <end position="318"/>
    </location>
</feature>
<dbReference type="GO" id="GO:0000155">
    <property type="term" value="F:phosphorelay sensor kinase activity"/>
    <property type="evidence" value="ECO:0007669"/>
    <property type="project" value="InterPro"/>
</dbReference>
<organism evidence="12 13">
    <name type="scientific">Sphingomonas aurantiaca</name>
    <dbReference type="NCBI Taxonomy" id="185949"/>
    <lineage>
        <taxon>Bacteria</taxon>
        <taxon>Pseudomonadati</taxon>
        <taxon>Pseudomonadota</taxon>
        <taxon>Alphaproteobacteria</taxon>
        <taxon>Sphingomonadales</taxon>
        <taxon>Sphingomonadaceae</taxon>
        <taxon>Sphingomonas</taxon>
    </lineage>
</organism>
<keyword evidence="9" id="KW-0067">ATP-binding</keyword>
<evidence type="ECO:0000313" key="12">
    <source>
        <dbReference type="EMBL" id="VVT17569.1"/>
    </source>
</evidence>
<evidence type="ECO:0000256" key="8">
    <source>
        <dbReference type="ARBA" id="ARBA00022777"/>
    </source>
</evidence>
<keyword evidence="5" id="KW-0597">Phosphoprotein</keyword>
<keyword evidence="4" id="KW-0472">Membrane</keyword>
<comment type="subcellular location">
    <subcellularLocation>
        <location evidence="2">Cell membrane</location>
        <topology evidence="2">Multi-pass membrane protein</topology>
    </subcellularLocation>
</comment>
<feature type="domain" description="Histidine kinase" evidence="10">
    <location>
        <begin position="326"/>
        <end position="530"/>
    </location>
</feature>
<evidence type="ECO:0000256" key="1">
    <source>
        <dbReference type="ARBA" id="ARBA00000085"/>
    </source>
</evidence>
<protein>
    <recommendedName>
        <fullName evidence="3">histidine kinase</fullName>
        <ecNumber evidence="3">2.7.13.3</ecNumber>
    </recommendedName>
</protein>
<sequence length="530" mass="56673">MHRRVIGRVKNWAKRHWPRLRLRTILFATLFLVAALPGFGAVFLRVYENTLVRQTEAELVAQGAALSATAAALWPAAPPGRVAHHKVAGGDNPYSLQAPFSGIDLSTTRIRAERPPVAAGAKPSPDAVAAAARLSPIMDATRSTTLASIILLDRNGSIIAGSLAIGSYAALPEVAAALSGSASTVLRRNGAYRATYRFEWLSRAAAIRVHYARPIIVGDRVVGVLLLSRSARALFRGLYEDRGKIALGITAIFGLLVVLSGVISRGVTRPIEQLGAATRAVASGRGRVPDPPPTAAIEIQGLYADFAVMAAAIDRRSRYLRDFAHAVSHEFKTPLAGIRGAVELLQDHPDMAAEDRRRFLANADADARRLALLVTRLLDLARADMAEPGEEVTDVAQVVMRVIAASRTAGFSIEIICLDVLPVVAVPATTLEALLETLLENSRQAGAHSVTIHLSTTGTQFEVRVNDDGPGVPLADRGRLFEPFFTTKRDIGGTGFGLAISRSLIEAHKGTLTILDSAVTTFVIRIPLVH</sequence>
<dbReference type="InterPro" id="IPR003594">
    <property type="entry name" value="HATPase_dom"/>
</dbReference>
<dbReference type="GO" id="GO:0005524">
    <property type="term" value="F:ATP binding"/>
    <property type="evidence" value="ECO:0007669"/>
    <property type="project" value="UniProtKB-KW"/>
</dbReference>
<comment type="catalytic activity">
    <reaction evidence="1">
        <text>ATP + protein L-histidine = ADP + protein N-phospho-L-histidine.</text>
        <dbReference type="EC" id="2.7.13.3"/>
    </reaction>
</comment>